<accession>A0A225UJE9</accession>
<keyword evidence="2" id="KW-1185">Reference proteome</keyword>
<reference evidence="2" key="1">
    <citation type="submission" date="2017-03" db="EMBL/GenBank/DDBJ databases">
        <title>Phytopthora megakarya and P. palmivora, two closely related causual agents of cacao black pod achieved similar genome size and gene model numbers by different mechanisms.</title>
        <authorList>
            <person name="Ali S."/>
            <person name="Shao J."/>
            <person name="Larry D.J."/>
            <person name="Kronmiller B."/>
            <person name="Shen D."/>
            <person name="Strem M.D."/>
            <person name="Melnick R.L."/>
            <person name="Guiltinan M.J."/>
            <person name="Tyler B.M."/>
            <person name="Meinhardt L.W."/>
            <person name="Bailey B.A."/>
        </authorList>
    </citation>
    <scope>NUCLEOTIDE SEQUENCE [LARGE SCALE GENOMIC DNA]</scope>
    <source>
        <strain evidence="2">zdho120</strain>
    </source>
</reference>
<evidence type="ECO:0000313" key="2">
    <source>
        <dbReference type="Proteomes" id="UP000198211"/>
    </source>
</evidence>
<proteinExistence type="predicted"/>
<dbReference type="OrthoDB" id="116465at2759"/>
<organism evidence="1 2">
    <name type="scientific">Phytophthora megakarya</name>
    <dbReference type="NCBI Taxonomy" id="4795"/>
    <lineage>
        <taxon>Eukaryota</taxon>
        <taxon>Sar</taxon>
        <taxon>Stramenopiles</taxon>
        <taxon>Oomycota</taxon>
        <taxon>Peronosporomycetes</taxon>
        <taxon>Peronosporales</taxon>
        <taxon>Peronosporaceae</taxon>
        <taxon>Phytophthora</taxon>
    </lineage>
</organism>
<gene>
    <name evidence="1" type="ORF">PHMEG_00037499</name>
</gene>
<evidence type="ECO:0008006" key="3">
    <source>
        <dbReference type="Google" id="ProtNLM"/>
    </source>
</evidence>
<dbReference type="Proteomes" id="UP000198211">
    <property type="component" value="Unassembled WGS sequence"/>
</dbReference>
<comment type="caution">
    <text evidence="1">The sequence shown here is derived from an EMBL/GenBank/DDBJ whole genome shotgun (WGS) entry which is preliminary data.</text>
</comment>
<sequence length="185" mass="20950">MFNKKYPDNQVSLIDMLSARYGDDAVTNALITASKVEQTEDIATKLQAQQLLSWLDRGISTDDVAKKLKISEEGAQFVSSPKLSMLNLYMVLASETHPQANLNYLAIVRNAFGGDRNFATAVMNAVGSGSDTALYFQKKLYKDWFNRKIIPSNTLKTIFGTYRREEKLFVAKYKKYYDAKMKTSE</sequence>
<dbReference type="EMBL" id="NBNE01016539">
    <property type="protein sequence ID" value="OWY93192.1"/>
    <property type="molecule type" value="Genomic_DNA"/>
</dbReference>
<evidence type="ECO:0000313" key="1">
    <source>
        <dbReference type="EMBL" id="OWY93192.1"/>
    </source>
</evidence>
<protein>
    <recommendedName>
        <fullName evidence="3">RxLR effector protein</fullName>
    </recommendedName>
</protein>
<name>A0A225UJE9_9STRA</name>
<dbReference type="AlphaFoldDB" id="A0A225UJE9"/>